<comment type="caution">
    <text evidence="9">The sequence shown here is derived from an EMBL/GenBank/DDBJ whole genome shotgun (WGS) entry which is preliminary data.</text>
</comment>
<comment type="subcellular location">
    <subcellularLocation>
        <location evidence="1 7">Cell membrane</location>
        <topology evidence="1 7">Multi-pass membrane protein</topology>
    </subcellularLocation>
</comment>
<feature type="transmembrane region" description="Helical" evidence="7">
    <location>
        <begin position="241"/>
        <end position="264"/>
    </location>
</feature>
<keyword evidence="2 7" id="KW-0813">Transport</keyword>
<evidence type="ECO:0000256" key="1">
    <source>
        <dbReference type="ARBA" id="ARBA00004651"/>
    </source>
</evidence>
<dbReference type="RefSeq" id="WP_204938611.1">
    <property type="nucleotide sequence ID" value="NZ_BAAAUM010000001.1"/>
</dbReference>
<dbReference type="InterPro" id="IPR000515">
    <property type="entry name" value="MetI-like"/>
</dbReference>
<dbReference type="PROSITE" id="PS50928">
    <property type="entry name" value="ABC_TM1"/>
    <property type="match status" value="1"/>
</dbReference>
<comment type="similarity">
    <text evidence="7">Belongs to the binding-protein-dependent transport system permease family.</text>
</comment>
<dbReference type="InterPro" id="IPR050366">
    <property type="entry name" value="BP-dependent_transpt_permease"/>
</dbReference>
<gene>
    <name evidence="9" type="primary">dppC1</name>
    <name evidence="9" type="ORF">GCM10017596_06510</name>
</gene>
<name>A0A9W6M874_9MICO</name>
<evidence type="ECO:0000256" key="3">
    <source>
        <dbReference type="ARBA" id="ARBA00022475"/>
    </source>
</evidence>
<reference evidence="9" key="1">
    <citation type="journal article" date="2014" name="Int. J. Syst. Evol. Microbiol.">
        <title>Complete genome sequence of Corynebacterium casei LMG S-19264T (=DSM 44701T), isolated from a smear-ripened cheese.</title>
        <authorList>
            <consortium name="US DOE Joint Genome Institute (JGI-PGF)"/>
            <person name="Walter F."/>
            <person name="Albersmeier A."/>
            <person name="Kalinowski J."/>
            <person name="Ruckert C."/>
        </authorList>
    </citation>
    <scope>NUCLEOTIDE SEQUENCE</scope>
    <source>
        <strain evidence="9">VKM Ac-1958</strain>
    </source>
</reference>
<dbReference type="GO" id="GO:0005886">
    <property type="term" value="C:plasma membrane"/>
    <property type="evidence" value="ECO:0007669"/>
    <property type="project" value="UniProtKB-SubCell"/>
</dbReference>
<evidence type="ECO:0000256" key="6">
    <source>
        <dbReference type="ARBA" id="ARBA00023136"/>
    </source>
</evidence>
<keyword evidence="5 7" id="KW-1133">Transmembrane helix</keyword>
<organism evidence="9 10">
    <name type="scientific">Microbacterium keratanolyticum</name>
    <dbReference type="NCBI Taxonomy" id="67574"/>
    <lineage>
        <taxon>Bacteria</taxon>
        <taxon>Bacillati</taxon>
        <taxon>Actinomycetota</taxon>
        <taxon>Actinomycetes</taxon>
        <taxon>Micrococcales</taxon>
        <taxon>Microbacteriaceae</taxon>
        <taxon>Microbacterium</taxon>
    </lineage>
</organism>
<protein>
    <submittedName>
        <fullName evidence="9">Peptide ABC transporter permease</fullName>
    </submittedName>
</protein>
<dbReference type="Pfam" id="PF12911">
    <property type="entry name" value="OppC_N"/>
    <property type="match status" value="1"/>
</dbReference>
<dbReference type="InterPro" id="IPR035906">
    <property type="entry name" value="MetI-like_sf"/>
</dbReference>
<accession>A0A9W6M874</accession>
<dbReference type="SUPFAM" id="SSF161098">
    <property type="entry name" value="MetI-like"/>
    <property type="match status" value="1"/>
</dbReference>
<keyword evidence="10" id="KW-1185">Reference proteome</keyword>
<keyword evidence="4 7" id="KW-0812">Transmembrane</keyword>
<proteinExistence type="inferred from homology"/>
<keyword evidence="3" id="KW-1003">Cell membrane</keyword>
<dbReference type="GO" id="GO:0055085">
    <property type="term" value="P:transmembrane transport"/>
    <property type="evidence" value="ECO:0007669"/>
    <property type="project" value="InterPro"/>
</dbReference>
<feature type="transmembrane region" description="Helical" evidence="7">
    <location>
        <begin position="180"/>
        <end position="207"/>
    </location>
</feature>
<evidence type="ECO:0000256" key="4">
    <source>
        <dbReference type="ARBA" id="ARBA00022692"/>
    </source>
</evidence>
<evidence type="ECO:0000313" key="10">
    <source>
        <dbReference type="Proteomes" id="UP001142325"/>
    </source>
</evidence>
<sequence length="301" mass="31838">MSAFLRELRSPGVLLSALFLALLILLAVFAPIVAPFDPVAQSAQRLALPSAEHLLGTDQFGRDVLSRLIYGSRIDLVVAFGAAALAATLGVTIGLIGGSSKGIVNLLSMRSIEVILAFPPIVFALMVVTMIGPGVLTLIVTMGILFAPAFARIVYGEVLTLRNLEYVQASTVIGTPKARVLFRVILPGVIAPVLVQMSLTLAAALLLSSGLSYLGLGVVPPDPSWGGMIAEGQALMTRSPMLLFIAGGIVVATVLSFSVLADALERSLDPRRRRSKKDKAVAFARTETIQTRRVSTGRRLP</sequence>
<reference evidence="9" key="2">
    <citation type="submission" date="2023-01" db="EMBL/GenBank/DDBJ databases">
        <authorList>
            <person name="Sun Q."/>
            <person name="Evtushenko L."/>
        </authorList>
    </citation>
    <scope>NUCLEOTIDE SEQUENCE</scope>
    <source>
        <strain evidence="9">VKM Ac-1958</strain>
    </source>
</reference>
<dbReference type="Gene3D" id="1.10.3720.10">
    <property type="entry name" value="MetI-like"/>
    <property type="match status" value="1"/>
</dbReference>
<evidence type="ECO:0000256" key="5">
    <source>
        <dbReference type="ARBA" id="ARBA00022989"/>
    </source>
</evidence>
<dbReference type="InterPro" id="IPR025966">
    <property type="entry name" value="OppC_N"/>
</dbReference>
<dbReference type="PANTHER" id="PTHR43386:SF25">
    <property type="entry name" value="PEPTIDE ABC TRANSPORTER PERMEASE PROTEIN"/>
    <property type="match status" value="1"/>
</dbReference>
<feature type="domain" description="ABC transmembrane type-1" evidence="8">
    <location>
        <begin position="72"/>
        <end position="261"/>
    </location>
</feature>
<dbReference type="EMBL" id="BSET01000001">
    <property type="protein sequence ID" value="GLK00936.1"/>
    <property type="molecule type" value="Genomic_DNA"/>
</dbReference>
<evidence type="ECO:0000259" key="8">
    <source>
        <dbReference type="PROSITE" id="PS50928"/>
    </source>
</evidence>
<keyword evidence="6 7" id="KW-0472">Membrane</keyword>
<dbReference type="CDD" id="cd06261">
    <property type="entry name" value="TM_PBP2"/>
    <property type="match status" value="1"/>
</dbReference>
<feature type="transmembrane region" description="Helical" evidence="7">
    <location>
        <begin position="111"/>
        <end position="132"/>
    </location>
</feature>
<feature type="transmembrane region" description="Helical" evidence="7">
    <location>
        <begin position="138"/>
        <end position="159"/>
    </location>
</feature>
<dbReference type="Pfam" id="PF00528">
    <property type="entry name" value="BPD_transp_1"/>
    <property type="match status" value="1"/>
</dbReference>
<feature type="transmembrane region" description="Helical" evidence="7">
    <location>
        <begin position="76"/>
        <end position="99"/>
    </location>
</feature>
<dbReference type="AlphaFoldDB" id="A0A9W6M874"/>
<dbReference type="PANTHER" id="PTHR43386">
    <property type="entry name" value="OLIGOPEPTIDE TRANSPORT SYSTEM PERMEASE PROTEIN APPC"/>
    <property type="match status" value="1"/>
</dbReference>
<evidence type="ECO:0000256" key="2">
    <source>
        <dbReference type="ARBA" id="ARBA00022448"/>
    </source>
</evidence>
<evidence type="ECO:0000313" key="9">
    <source>
        <dbReference type="EMBL" id="GLK00936.1"/>
    </source>
</evidence>
<evidence type="ECO:0000256" key="7">
    <source>
        <dbReference type="RuleBase" id="RU363032"/>
    </source>
</evidence>
<dbReference type="Proteomes" id="UP001142325">
    <property type="component" value="Unassembled WGS sequence"/>
</dbReference>